<keyword evidence="10" id="KW-1185">Reference proteome</keyword>
<dbReference type="SUPFAM" id="SSF52540">
    <property type="entry name" value="P-loop containing nucleoside triphosphate hydrolases"/>
    <property type="match status" value="1"/>
</dbReference>
<evidence type="ECO:0000313" key="10">
    <source>
        <dbReference type="Proteomes" id="UP000215137"/>
    </source>
</evidence>
<dbReference type="PANTHER" id="PTHR43166">
    <property type="entry name" value="AMINO ACID IMPORT ATP-BINDING PROTEIN"/>
    <property type="match status" value="1"/>
</dbReference>
<keyword evidence="4" id="KW-1003">Cell membrane</keyword>
<dbReference type="PROSITE" id="PS50893">
    <property type="entry name" value="ABC_TRANSPORTER_2"/>
    <property type="match status" value="1"/>
</dbReference>
<dbReference type="InterPro" id="IPR003439">
    <property type="entry name" value="ABC_transporter-like_ATP-bd"/>
</dbReference>
<evidence type="ECO:0000256" key="4">
    <source>
        <dbReference type="ARBA" id="ARBA00022475"/>
    </source>
</evidence>
<gene>
    <name evidence="9" type="ORF">CKF48_06035</name>
</gene>
<dbReference type="InterPro" id="IPR017911">
    <property type="entry name" value="MacB-like_ATP-bd"/>
</dbReference>
<dbReference type="GO" id="GO:0005524">
    <property type="term" value="F:ATP binding"/>
    <property type="evidence" value="ECO:0007669"/>
    <property type="project" value="UniProtKB-KW"/>
</dbReference>
<evidence type="ECO:0000256" key="6">
    <source>
        <dbReference type="ARBA" id="ARBA00022840"/>
    </source>
</evidence>
<evidence type="ECO:0000259" key="8">
    <source>
        <dbReference type="PROSITE" id="PS50893"/>
    </source>
</evidence>
<dbReference type="GO" id="GO:0005886">
    <property type="term" value="C:plasma membrane"/>
    <property type="evidence" value="ECO:0007669"/>
    <property type="project" value="UniProtKB-SubCell"/>
</dbReference>
<dbReference type="InterPro" id="IPR050086">
    <property type="entry name" value="MetN_ABC_transporter-like"/>
</dbReference>
<comment type="subcellular location">
    <subcellularLocation>
        <location evidence="1">Cell membrane</location>
        <topology evidence="1">Peripheral membrane protein</topology>
    </subcellularLocation>
</comment>
<accession>A0A248TFF7</accession>
<dbReference type="FunFam" id="3.40.50.300:FF:000056">
    <property type="entry name" value="Cell division ATP-binding protein FtsE"/>
    <property type="match status" value="1"/>
</dbReference>
<feature type="domain" description="ABC transporter" evidence="8">
    <location>
        <begin position="3"/>
        <end position="216"/>
    </location>
</feature>
<evidence type="ECO:0000256" key="1">
    <source>
        <dbReference type="ARBA" id="ARBA00004202"/>
    </source>
</evidence>
<dbReference type="Proteomes" id="UP000215137">
    <property type="component" value="Chromosome"/>
</dbReference>
<dbReference type="Pfam" id="PF00005">
    <property type="entry name" value="ABC_tran"/>
    <property type="match status" value="1"/>
</dbReference>
<evidence type="ECO:0000256" key="7">
    <source>
        <dbReference type="ARBA" id="ARBA00023136"/>
    </source>
</evidence>
<dbReference type="AlphaFoldDB" id="A0A248TFF7"/>
<reference evidence="9 10" key="1">
    <citation type="submission" date="2017-08" db="EMBL/GenBank/DDBJ databases">
        <title>Complete Genome Sequence of Bacillus kochii Oregon-R-modENCODE STRAIN BDGP4, isolated from Drosophila melanogaster gut.</title>
        <authorList>
            <person name="Wan K.H."/>
            <person name="Yu C."/>
            <person name="Park S."/>
            <person name="Hammonds A.S."/>
            <person name="Booth B.W."/>
            <person name="Celniker S.E."/>
        </authorList>
    </citation>
    <scope>NUCLEOTIDE SEQUENCE [LARGE SCALE GENOMIC DNA]</scope>
    <source>
        <strain evidence="9 10">BDGP4</strain>
    </source>
</reference>
<name>A0A248TFF7_9BACI</name>
<dbReference type="EMBL" id="CP022983">
    <property type="protein sequence ID" value="ASV66925.1"/>
    <property type="molecule type" value="Genomic_DNA"/>
</dbReference>
<keyword evidence="5" id="KW-0547">Nucleotide-binding</keyword>
<organism evidence="9 10">
    <name type="scientific">Cytobacillus kochii</name>
    <dbReference type="NCBI Taxonomy" id="859143"/>
    <lineage>
        <taxon>Bacteria</taxon>
        <taxon>Bacillati</taxon>
        <taxon>Bacillota</taxon>
        <taxon>Bacilli</taxon>
        <taxon>Bacillales</taxon>
        <taxon>Bacillaceae</taxon>
        <taxon>Cytobacillus</taxon>
    </lineage>
</organism>
<keyword evidence="3" id="KW-0813">Transport</keyword>
<dbReference type="PANTHER" id="PTHR43166:SF9">
    <property type="entry name" value="GLUTAMATE_ASPARTATE IMPORT ATP-BINDING PROTEIN GLTL"/>
    <property type="match status" value="1"/>
</dbReference>
<evidence type="ECO:0000313" key="9">
    <source>
        <dbReference type="EMBL" id="ASV66925.1"/>
    </source>
</evidence>
<dbReference type="InterPro" id="IPR003593">
    <property type="entry name" value="AAA+_ATPase"/>
</dbReference>
<proteinExistence type="inferred from homology"/>
<dbReference type="InterPro" id="IPR027417">
    <property type="entry name" value="P-loop_NTPase"/>
</dbReference>
<sequence length="216" mass="24536">MVIVLNRVSKSYGDRKVLQDVQFQLQSNEFAFLKGKSGSGKSTLIKLLYREIERDSGDILIDGQEIGQMKKYELRRKMGVVFQSFELLERKTVLENVMLAGKILGKPQKEIDNEAVRLLTRVGLADHLHHFPKQLSGGQQQRTAVARALLNKPKLILADEPTGNLDRETSLEILTLLKELHEEEGVSMLVITHSEQLIQQMNEKSWVIEGGKVYEL</sequence>
<dbReference type="KEGG" id="bko:CKF48_06035"/>
<dbReference type="SMART" id="SM00382">
    <property type="entry name" value="AAA"/>
    <property type="match status" value="1"/>
</dbReference>
<dbReference type="CDD" id="cd03255">
    <property type="entry name" value="ABC_MJ0796_LolCDE_FtsE"/>
    <property type="match status" value="1"/>
</dbReference>
<protein>
    <recommendedName>
        <fullName evidence="8">ABC transporter domain-containing protein</fullName>
    </recommendedName>
</protein>
<dbReference type="Gene3D" id="3.40.50.300">
    <property type="entry name" value="P-loop containing nucleotide triphosphate hydrolases"/>
    <property type="match status" value="1"/>
</dbReference>
<evidence type="ECO:0000256" key="2">
    <source>
        <dbReference type="ARBA" id="ARBA00005417"/>
    </source>
</evidence>
<evidence type="ECO:0000256" key="3">
    <source>
        <dbReference type="ARBA" id="ARBA00022448"/>
    </source>
</evidence>
<evidence type="ECO:0000256" key="5">
    <source>
        <dbReference type="ARBA" id="ARBA00022741"/>
    </source>
</evidence>
<comment type="similarity">
    <text evidence="2">Belongs to the ABC transporter superfamily.</text>
</comment>
<dbReference type="GO" id="GO:0016887">
    <property type="term" value="F:ATP hydrolysis activity"/>
    <property type="evidence" value="ECO:0007669"/>
    <property type="project" value="InterPro"/>
</dbReference>
<keyword evidence="6" id="KW-0067">ATP-binding</keyword>
<keyword evidence="7" id="KW-0472">Membrane</keyword>